<feature type="chain" id="PRO_5016308801" evidence="1">
    <location>
        <begin position="24"/>
        <end position="344"/>
    </location>
</feature>
<dbReference type="OrthoDB" id="964423at2"/>
<evidence type="ECO:0000313" key="4">
    <source>
        <dbReference type="EMBL" id="RAK61935.1"/>
    </source>
</evidence>
<feature type="signal peptide" evidence="1">
    <location>
        <begin position="1"/>
        <end position="23"/>
    </location>
</feature>
<accession>A0A328B5T0</accession>
<keyword evidence="1" id="KW-0732">Signal</keyword>
<dbReference type="InterPro" id="IPR047650">
    <property type="entry name" value="Transpos_IS110"/>
</dbReference>
<name>A0A328B5T0_9BACT</name>
<dbReference type="NCBIfam" id="NF033542">
    <property type="entry name" value="transpos_IS110"/>
    <property type="match status" value="1"/>
</dbReference>
<dbReference type="GO" id="GO:0006281">
    <property type="term" value="P:DNA repair"/>
    <property type="evidence" value="ECO:0007669"/>
    <property type="project" value="InterPro"/>
</dbReference>
<dbReference type="AlphaFoldDB" id="A0A328B5T0"/>
<dbReference type="SUPFAM" id="SSF48150">
    <property type="entry name" value="DNA-glycosylase"/>
    <property type="match status" value="1"/>
</dbReference>
<keyword evidence="5" id="KW-1185">Reference proteome</keyword>
<feature type="domain" description="Transposase IS116/IS110/IS902 C-terminal" evidence="3">
    <location>
        <begin position="213"/>
        <end position="298"/>
    </location>
</feature>
<dbReference type="InterPro" id="IPR003346">
    <property type="entry name" value="Transposase_20"/>
</dbReference>
<dbReference type="PANTHER" id="PTHR33055:SF3">
    <property type="entry name" value="PUTATIVE TRANSPOSASE FOR IS117-RELATED"/>
    <property type="match status" value="1"/>
</dbReference>
<dbReference type="GO" id="GO:0003677">
    <property type="term" value="F:DNA binding"/>
    <property type="evidence" value="ECO:0007669"/>
    <property type="project" value="InterPro"/>
</dbReference>
<dbReference type="EMBL" id="QHKM01000027">
    <property type="protein sequence ID" value="RAK61935.1"/>
    <property type="molecule type" value="Genomic_DNA"/>
</dbReference>
<sequence length="344" mass="38202">MLPWKTSPRVSLLSLLPMQTTSAVVGVDVSKATLAVCHQPGPSPQHLDVPNTPAGFRELVRRCGVRSLYVLEATGTYYLALAYHLVAAGAEVAVLNPIVVRRFIQMHLGKGKSDRKDAQWLWRFGQQQATPRWQPEEAALVECRQLQQAAELLIRQQTMVSNALEALLHQPLVCAEARRQLQLTRRRLDEQVQRIEAELLTRIEQRYAAEMPLLCSIPGIGRKTAALLLLFAGGFTRLNNHRQLIAKAGLCPHEYTSGTSVRGQTRITKTGGNLVRSKLYLCSWSACRANAACKALYQRLVAKGKHKKLALIAVCNKLLKQAFAIVKSGVAYQPDFAQKALHMT</sequence>
<dbReference type="InterPro" id="IPR011257">
    <property type="entry name" value="DNA_glycosylase"/>
</dbReference>
<gene>
    <name evidence="4" type="ORF">DLM85_24750</name>
</gene>
<evidence type="ECO:0000259" key="3">
    <source>
        <dbReference type="Pfam" id="PF02371"/>
    </source>
</evidence>
<dbReference type="Gene3D" id="1.10.340.30">
    <property type="entry name" value="Hypothetical protein, domain 2"/>
    <property type="match status" value="1"/>
</dbReference>
<comment type="caution">
    <text evidence="4">The sequence shown here is derived from an EMBL/GenBank/DDBJ whole genome shotgun (WGS) entry which is preliminary data.</text>
</comment>
<organism evidence="4 5">
    <name type="scientific">Hymenobacter edaphi</name>
    <dbReference type="NCBI Taxonomy" id="2211146"/>
    <lineage>
        <taxon>Bacteria</taxon>
        <taxon>Pseudomonadati</taxon>
        <taxon>Bacteroidota</taxon>
        <taxon>Cytophagia</taxon>
        <taxon>Cytophagales</taxon>
        <taxon>Hymenobacteraceae</taxon>
        <taxon>Hymenobacter</taxon>
    </lineage>
</organism>
<dbReference type="Pfam" id="PF02371">
    <property type="entry name" value="Transposase_20"/>
    <property type="match status" value="1"/>
</dbReference>
<dbReference type="Pfam" id="PF01548">
    <property type="entry name" value="DEDD_Tnp_IS110"/>
    <property type="match status" value="1"/>
</dbReference>
<dbReference type="Proteomes" id="UP000248553">
    <property type="component" value="Unassembled WGS sequence"/>
</dbReference>
<evidence type="ECO:0000313" key="5">
    <source>
        <dbReference type="Proteomes" id="UP000248553"/>
    </source>
</evidence>
<protein>
    <submittedName>
        <fullName evidence="4">IS110 family transposase</fullName>
    </submittedName>
</protein>
<evidence type="ECO:0000256" key="1">
    <source>
        <dbReference type="SAM" id="SignalP"/>
    </source>
</evidence>
<feature type="domain" description="Transposase IS110-like N-terminal" evidence="2">
    <location>
        <begin position="25"/>
        <end position="170"/>
    </location>
</feature>
<evidence type="ECO:0000259" key="2">
    <source>
        <dbReference type="Pfam" id="PF01548"/>
    </source>
</evidence>
<dbReference type="GO" id="GO:0004803">
    <property type="term" value="F:transposase activity"/>
    <property type="evidence" value="ECO:0007669"/>
    <property type="project" value="InterPro"/>
</dbReference>
<dbReference type="PANTHER" id="PTHR33055">
    <property type="entry name" value="TRANSPOSASE FOR INSERTION SEQUENCE ELEMENT IS1111A"/>
    <property type="match status" value="1"/>
</dbReference>
<dbReference type="GO" id="GO:0006313">
    <property type="term" value="P:DNA transposition"/>
    <property type="evidence" value="ECO:0007669"/>
    <property type="project" value="InterPro"/>
</dbReference>
<dbReference type="InterPro" id="IPR002525">
    <property type="entry name" value="Transp_IS110-like_N"/>
</dbReference>
<proteinExistence type="predicted"/>
<reference evidence="5" key="1">
    <citation type="submission" date="2018-05" db="EMBL/GenBank/DDBJ databases">
        <authorList>
            <person name="Nie L."/>
        </authorList>
    </citation>
    <scope>NUCLEOTIDE SEQUENCE [LARGE SCALE GENOMIC DNA]</scope>
    <source>
        <strain evidence="5">NL</strain>
    </source>
</reference>